<name>A0A0J7ATE3_BACCE</name>
<evidence type="ECO:0000313" key="1">
    <source>
        <dbReference type="EMBL" id="KZD28859.1"/>
    </source>
</evidence>
<dbReference type="Pfam" id="PF17428">
    <property type="entry name" value="DUF5412"/>
    <property type="match status" value="1"/>
</dbReference>
<dbReference type="AlphaFoldDB" id="A0A0J7ATE3"/>
<dbReference type="PATRIC" id="fig|1396.440.peg.1742"/>
<gene>
    <name evidence="1" type="ORF">B4082_5032</name>
</gene>
<reference evidence="1 2" key="1">
    <citation type="submission" date="2015-09" db="EMBL/GenBank/DDBJ databases">
        <title>Bacillus cereus food isolates.</title>
        <authorList>
            <person name="Boekhorst J."/>
        </authorList>
    </citation>
    <scope>NUCLEOTIDE SEQUENCE [LARGE SCALE GENOMIC DNA]</scope>
    <source>
        <strain evidence="1 2">B4082</strain>
    </source>
</reference>
<sequence length="122" mass="14496">MKKIFFTILFIIIVFISLGYWKFFTLSGVSGGEKIQSIYSPDKTYTLHIYRHNGGATTSFAIRGELIANNKKFMNTKNIYWNYREEDATVQWLDDHTVMINKHKLHVETDTYDFRKDEREKD</sequence>
<accession>A0A0J7ATE3</accession>
<dbReference type="RefSeq" id="WP_048526605.1">
    <property type="nucleotide sequence ID" value="NZ_JAEHBS010000004.1"/>
</dbReference>
<proteinExistence type="predicted"/>
<evidence type="ECO:0008006" key="3">
    <source>
        <dbReference type="Google" id="ProtNLM"/>
    </source>
</evidence>
<protein>
    <recommendedName>
        <fullName evidence="3">DUF5412 domain-containing protein</fullName>
    </recommendedName>
</protein>
<dbReference type="EMBL" id="LJKA01000070">
    <property type="protein sequence ID" value="KZD28859.1"/>
    <property type="molecule type" value="Genomic_DNA"/>
</dbReference>
<organism evidence="1 2">
    <name type="scientific">Bacillus cereus</name>
    <dbReference type="NCBI Taxonomy" id="1396"/>
    <lineage>
        <taxon>Bacteria</taxon>
        <taxon>Bacillati</taxon>
        <taxon>Bacillota</taxon>
        <taxon>Bacilli</taxon>
        <taxon>Bacillales</taxon>
        <taxon>Bacillaceae</taxon>
        <taxon>Bacillus</taxon>
        <taxon>Bacillus cereus group</taxon>
    </lineage>
</organism>
<evidence type="ECO:0000313" key="2">
    <source>
        <dbReference type="Proteomes" id="UP000076501"/>
    </source>
</evidence>
<dbReference type="InterPro" id="IPR035406">
    <property type="entry name" value="DUF5412"/>
</dbReference>
<dbReference type="Proteomes" id="UP000076501">
    <property type="component" value="Unassembled WGS sequence"/>
</dbReference>
<comment type="caution">
    <text evidence="1">The sequence shown here is derived from an EMBL/GenBank/DDBJ whole genome shotgun (WGS) entry which is preliminary data.</text>
</comment>